<reference evidence="4 5" key="1">
    <citation type="journal article" date="2012" name="Front. Microbiol.">
        <title>Redundancy and modularity in membrane-associated dissimilatory nitrate reduction in Bacillus.</title>
        <authorList>
            <person name="Heylen K."/>
            <person name="Keltjens J."/>
        </authorList>
    </citation>
    <scope>NUCLEOTIDE SEQUENCE [LARGE SCALE GENOMIC DNA]</scope>
    <source>
        <strain evidence="4 5">LMG 9581</strain>
    </source>
</reference>
<dbReference type="Gene3D" id="3.10.350.10">
    <property type="entry name" value="LysM domain"/>
    <property type="match status" value="1"/>
</dbReference>
<evidence type="ECO:0000313" key="4">
    <source>
        <dbReference type="EMBL" id="EKN66026.1"/>
    </source>
</evidence>
<dbReference type="Pfam" id="PF20918">
    <property type="entry name" value="SPOCS_spoVID-N"/>
    <property type="match status" value="1"/>
</dbReference>
<feature type="domain" description="LysM" evidence="3">
    <location>
        <begin position="439"/>
        <end position="482"/>
    </location>
</feature>
<sequence>MTFNQTSSIRFSVEESVWFKKGQEVSDLIGISLEPEISVQEHDKYISIRGALVLSGEYRAQTRDGEDEINSLRDSAIYRTVDEVSENGDGNLAMKHRFPIDITIPTNRIRSLEEVYVLVESFDYEIPETGRLELKADLCISGIANEREQEQQSVYEPQEVREGVQEISRFSEIPVAQDIRGELGIQPDQEVQADQSVDDDEEAIEARQASLNVQLEIPQPPSLIEAVTTNDGLGSAFRQSVFDTFKKSQVESEKEEEDTFPSFTTEVRKQEAENEAADLENAAEATEVPPAAERAEVNLTLVSKGVPNQSEVVDVDQVDEFELAERPIVAEANTEDVVDADAVAEAAVEETAIPVNIVAKRSPQIGMKGRSEQQEQGWNPKSLYGTPQATYNTSGARENVAEAVENETVKPQRSMRTENALYLTKMLSSDGEEDFSKLRLRIVQNGETLGTIAKTYDISTTQIIRLNGLDDEIVKEGQILYIPAYAGVEK</sequence>
<feature type="region of interest" description="Disordered" evidence="2">
    <location>
        <begin position="365"/>
        <end position="386"/>
    </location>
</feature>
<evidence type="ECO:0000259" key="3">
    <source>
        <dbReference type="PROSITE" id="PS51782"/>
    </source>
</evidence>
<evidence type="ECO:0000313" key="5">
    <source>
        <dbReference type="Proteomes" id="UP000006315"/>
    </source>
</evidence>
<dbReference type="PROSITE" id="PS51782">
    <property type="entry name" value="LYSM"/>
    <property type="match status" value="1"/>
</dbReference>
<comment type="caution">
    <text evidence="4">The sequence shown here is derived from an EMBL/GenBank/DDBJ whole genome shotgun (WGS) entry which is preliminary data.</text>
</comment>
<dbReference type="STRING" id="1131731.BAZO_11505"/>
<organism evidence="4 5">
    <name type="scientific">Schinkia azotoformans LMG 9581</name>
    <dbReference type="NCBI Taxonomy" id="1131731"/>
    <lineage>
        <taxon>Bacteria</taxon>
        <taxon>Bacillati</taxon>
        <taxon>Bacillota</taxon>
        <taxon>Bacilli</taxon>
        <taxon>Bacillales</taxon>
        <taxon>Bacillaceae</taxon>
        <taxon>Calidifontibacillus/Schinkia group</taxon>
        <taxon>Schinkia</taxon>
    </lineage>
</organism>
<dbReference type="Proteomes" id="UP000006315">
    <property type="component" value="Unassembled WGS sequence"/>
</dbReference>
<dbReference type="SMART" id="SM00257">
    <property type="entry name" value="LysM"/>
    <property type="match status" value="1"/>
</dbReference>
<dbReference type="PATRIC" id="fig|1131731.3.peg.2371"/>
<dbReference type="InterPro" id="IPR048862">
    <property type="entry name" value="SPOCS_spoVID_N"/>
</dbReference>
<proteinExistence type="predicted"/>
<dbReference type="InterPro" id="IPR036779">
    <property type="entry name" value="LysM_dom_sf"/>
</dbReference>
<keyword evidence="1" id="KW-0175">Coiled coil</keyword>
<evidence type="ECO:0000256" key="1">
    <source>
        <dbReference type="SAM" id="Coils"/>
    </source>
</evidence>
<keyword evidence="5" id="KW-1185">Reference proteome</keyword>
<accession>K6DYU2</accession>
<dbReference type="SUPFAM" id="SSF54106">
    <property type="entry name" value="LysM domain"/>
    <property type="match status" value="1"/>
</dbReference>
<dbReference type="AlphaFoldDB" id="K6DYU2"/>
<dbReference type="EMBL" id="AJLR01000094">
    <property type="protein sequence ID" value="EKN66026.1"/>
    <property type="molecule type" value="Genomic_DNA"/>
</dbReference>
<evidence type="ECO:0000256" key="2">
    <source>
        <dbReference type="SAM" id="MobiDB-lite"/>
    </source>
</evidence>
<dbReference type="RefSeq" id="WP_003331645.1">
    <property type="nucleotide sequence ID" value="NZ_AJLR01000094.1"/>
</dbReference>
<dbReference type="InterPro" id="IPR018392">
    <property type="entry name" value="LysM"/>
</dbReference>
<protein>
    <submittedName>
        <fullName evidence="4">Stage VI sporulation protein D</fullName>
    </submittedName>
</protein>
<gene>
    <name evidence="4" type="ORF">BAZO_11505</name>
</gene>
<name>K6DYU2_SCHAZ</name>
<dbReference type="CDD" id="cd00118">
    <property type="entry name" value="LysM"/>
    <property type="match status" value="1"/>
</dbReference>
<feature type="compositionally biased region" description="Polar residues" evidence="2">
    <location>
        <begin position="374"/>
        <end position="386"/>
    </location>
</feature>
<feature type="coiled-coil region" evidence="1">
    <location>
        <begin position="262"/>
        <end position="289"/>
    </location>
</feature>
<dbReference type="Pfam" id="PF01476">
    <property type="entry name" value="LysM"/>
    <property type="match status" value="1"/>
</dbReference>